<proteinExistence type="predicted"/>
<dbReference type="PANTHER" id="PTHR12835:SF5">
    <property type="entry name" value="BIOTIN--PROTEIN LIGASE"/>
    <property type="match status" value="1"/>
</dbReference>
<keyword evidence="1 3" id="KW-0436">Ligase</keyword>
<dbReference type="InterPro" id="IPR004143">
    <property type="entry name" value="BPL_LPL_catalytic"/>
</dbReference>
<dbReference type="NCBIfam" id="TIGR00121">
    <property type="entry name" value="birA_ligase"/>
    <property type="match status" value="1"/>
</dbReference>
<comment type="caution">
    <text evidence="3">The sequence shown here is derived from an EMBL/GenBank/DDBJ whole genome shotgun (WGS) entry which is preliminary data.</text>
</comment>
<dbReference type="PANTHER" id="PTHR12835">
    <property type="entry name" value="BIOTIN PROTEIN LIGASE"/>
    <property type="match status" value="1"/>
</dbReference>
<organism evidence="3 4">
    <name type="scientific">Fimbriimonas ginsengisoli</name>
    <dbReference type="NCBI Taxonomy" id="1005039"/>
    <lineage>
        <taxon>Bacteria</taxon>
        <taxon>Bacillati</taxon>
        <taxon>Armatimonadota</taxon>
        <taxon>Fimbriimonadia</taxon>
        <taxon>Fimbriimonadales</taxon>
        <taxon>Fimbriimonadaceae</taxon>
        <taxon>Fimbriimonas</taxon>
    </lineage>
</organism>
<name>A0A931LTJ4_FIMGI</name>
<evidence type="ECO:0000256" key="1">
    <source>
        <dbReference type="ARBA" id="ARBA00022598"/>
    </source>
</evidence>
<dbReference type="GO" id="GO:0005737">
    <property type="term" value="C:cytoplasm"/>
    <property type="evidence" value="ECO:0007669"/>
    <property type="project" value="TreeGrafter"/>
</dbReference>
<sequence length="243" mass="25605">MRSPLEDGAWLELASVDSTQDAAANLLRLHDDAAVPGVIMTTDQTAGRGRFGRKWHGDPGDSLAMSLVMKAYRDHPKPYLIGMAVAVAAVGAIHGHLRWPNDLLLGGRKAGGVLTELLPDAEGRLVPVVGLGINLNQKGFPEEIADLATSVAMYHGGEHDAAAVGHSILDRLCRLPEPDSWDALEPLWMLFDETPGKHYKLPDGREGVAIGVGPDGRLLCSVGGETVSTMAAEAWAAGVPAGS</sequence>
<dbReference type="GO" id="GO:0004077">
    <property type="term" value="F:biotin--[biotin carboxyl-carrier protein] ligase activity"/>
    <property type="evidence" value="ECO:0007669"/>
    <property type="project" value="UniProtKB-EC"/>
</dbReference>
<dbReference type="AlphaFoldDB" id="A0A931LTJ4"/>
<dbReference type="CDD" id="cd16442">
    <property type="entry name" value="BPL"/>
    <property type="match status" value="1"/>
</dbReference>
<dbReference type="Proteomes" id="UP000727962">
    <property type="component" value="Unassembled WGS sequence"/>
</dbReference>
<accession>A0A931LTJ4</accession>
<dbReference type="EMBL" id="JACOSL010000051">
    <property type="protein sequence ID" value="MBI1757069.1"/>
    <property type="molecule type" value="Genomic_DNA"/>
</dbReference>
<evidence type="ECO:0000313" key="4">
    <source>
        <dbReference type="Proteomes" id="UP000727962"/>
    </source>
</evidence>
<gene>
    <name evidence="3" type="ORF">HYR64_08200</name>
</gene>
<dbReference type="InterPro" id="IPR045864">
    <property type="entry name" value="aa-tRNA-synth_II/BPL/LPL"/>
</dbReference>
<dbReference type="InterPro" id="IPR004408">
    <property type="entry name" value="Biotin_CoA_COase_ligase"/>
</dbReference>
<reference evidence="3" key="1">
    <citation type="submission" date="2020-07" db="EMBL/GenBank/DDBJ databases">
        <title>Huge and variable diversity of episymbiotic CPR bacteria and DPANN archaea in groundwater ecosystems.</title>
        <authorList>
            <person name="He C.Y."/>
            <person name="Keren R."/>
            <person name="Whittaker M."/>
            <person name="Farag I.F."/>
            <person name="Doudna J."/>
            <person name="Cate J.H.D."/>
            <person name="Banfield J.F."/>
        </authorList>
    </citation>
    <scope>NUCLEOTIDE SEQUENCE</scope>
    <source>
        <strain evidence="3">NC_groundwater_17_Pr7_B-0.1um_64_12</strain>
    </source>
</reference>
<feature type="domain" description="BPL/LPL catalytic" evidence="2">
    <location>
        <begin position="3"/>
        <end position="180"/>
    </location>
</feature>
<protein>
    <submittedName>
        <fullName evidence="3">Biotin--[acetyl-CoA-carboxylase] ligase</fullName>
        <ecNumber evidence="3">6.3.4.15</ecNumber>
    </submittedName>
</protein>
<evidence type="ECO:0000259" key="2">
    <source>
        <dbReference type="PROSITE" id="PS51733"/>
    </source>
</evidence>
<dbReference type="SUPFAM" id="SSF55681">
    <property type="entry name" value="Class II aaRS and biotin synthetases"/>
    <property type="match status" value="1"/>
</dbReference>
<dbReference type="PROSITE" id="PS51733">
    <property type="entry name" value="BPL_LPL_CATALYTIC"/>
    <property type="match status" value="1"/>
</dbReference>
<dbReference type="Pfam" id="PF03099">
    <property type="entry name" value="BPL_LplA_LipB"/>
    <property type="match status" value="1"/>
</dbReference>
<evidence type="ECO:0000313" key="3">
    <source>
        <dbReference type="EMBL" id="MBI1757069.1"/>
    </source>
</evidence>
<dbReference type="Gene3D" id="3.30.930.10">
    <property type="entry name" value="Bira Bifunctional Protein, Domain 2"/>
    <property type="match status" value="1"/>
</dbReference>
<dbReference type="EC" id="6.3.4.15" evidence="3"/>